<feature type="transmembrane region" description="Helical" evidence="5">
    <location>
        <begin position="6"/>
        <end position="25"/>
    </location>
</feature>
<reference evidence="6" key="1">
    <citation type="submission" date="2021-01" db="EMBL/GenBank/DDBJ databases">
        <title>Whole genome shotgun sequence of Rugosimonospora africana NBRC 104875.</title>
        <authorList>
            <person name="Komaki H."/>
            <person name="Tamura T."/>
        </authorList>
    </citation>
    <scope>NUCLEOTIDE SEQUENCE</scope>
    <source>
        <strain evidence="6">NBRC 104875</strain>
    </source>
</reference>
<accession>A0A8J3R013</accession>
<keyword evidence="4 5" id="KW-0472">Membrane</keyword>
<dbReference type="AlphaFoldDB" id="A0A8J3R013"/>
<gene>
    <name evidence="6" type="ORF">Raf01_72150</name>
</gene>
<evidence type="ECO:0000313" key="6">
    <source>
        <dbReference type="EMBL" id="GIH19043.1"/>
    </source>
</evidence>
<dbReference type="InterPro" id="IPR032808">
    <property type="entry name" value="DoxX"/>
</dbReference>
<evidence type="ECO:0008006" key="8">
    <source>
        <dbReference type="Google" id="ProtNLM"/>
    </source>
</evidence>
<dbReference type="EMBL" id="BONZ01000076">
    <property type="protein sequence ID" value="GIH19043.1"/>
    <property type="molecule type" value="Genomic_DNA"/>
</dbReference>
<sequence>MDIFLWVVQAVLCLAFLAAGGTKVASPKEKLATTMGWSKSWPPAGLKALGAVEVLGAIGVVLPWATGVATVLTPLAAVGLAVTMVGALVVHARRREYPNAAPTILLLILSVVVAVGRF</sequence>
<evidence type="ECO:0000256" key="3">
    <source>
        <dbReference type="ARBA" id="ARBA00022989"/>
    </source>
</evidence>
<evidence type="ECO:0000256" key="2">
    <source>
        <dbReference type="ARBA" id="ARBA00022692"/>
    </source>
</evidence>
<evidence type="ECO:0000256" key="1">
    <source>
        <dbReference type="ARBA" id="ARBA00004141"/>
    </source>
</evidence>
<evidence type="ECO:0000256" key="4">
    <source>
        <dbReference type="ARBA" id="ARBA00023136"/>
    </source>
</evidence>
<name>A0A8J3R013_9ACTN</name>
<organism evidence="6 7">
    <name type="scientific">Rugosimonospora africana</name>
    <dbReference type="NCBI Taxonomy" id="556532"/>
    <lineage>
        <taxon>Bacteria</taxon>
        <taxon>Bacillati</taxon>
        <taxon>Actinomycetota</taxon>
        <taxon>Actinomycetes</taxon>
        <taxon>Micromonosporales</taxon>
        <taxon>Micromonosporaceae</taxon>
        <taxon>Rugosimonospora</taxon>
    </lineage>
</organism>
<feature type="transmembrane region" description="Helical" evidence="5">
    <location>
        <begin position="71"/>
        <end position="90"/>
    </location>
</feature>
<evidence type="ECO:0000256" key="5">
    <source>
        <dbReference type="SAM" id="Phobius"/>
    </source>
</evidence>
<dbReference type="Proteomes" id="UP000642748">
    <property type="component" value="Unassembled WGS sequence"/>
</dbReference>
<protein>
    <recommendedName>
        <fullName evidence="8">DoxX-like family protein</fullName>
    </recommendedName>
</protein>
<comment type="caution">
    <text evidence="6">The sequence shown here is derived from an EMBL/GenBank/DDBJ whole genome shotgun (WGS) entry which is preliminary data.</text>
</comment>
<comment type="subcellular location">
    <subcellularLocation>
        <location evidence="1">Membrane</location>
        <topology evidence="1">Multi-pass membrane protein</topology>
    </subcellularLocation>
</comment>
<feature type="transmembrane region" description="Helical" evidence="5">
    <location>
        <begin position="46"/>
        <end position="65"/>
    </location>
</feature>
<keyword evidence="2 5" id="KW-0812">Transmembrane</keyword>
<keyword evidence="3 5" id="KW-1133">Transmembrane helix</keyword>
<dbReference type="RefSeq" id="WP_203922520.1">
    <property type="nucleotide sequence ID" value="NZ_BONZ01000076.1"/>
</dbReference>
<proteinExistence type="predicted"/>
<dbReference type="GO" id="GO:0016020">
    <property type="term" value="C:membrane"/>
    <property type="evidence" value="ECO:0007669"/>
    <property type="project" value="UniProtKB-SubCell"/>
</dbReference>
<dbReference type="Pfam" id="PF13564">
    <property type="entry name" value="DoxX_2"/>
    <property type="match status" value="1"/>
</dbReference>
<feature type="transmembrane region" description="Helical" evidence="5">
    <location>
        <begin position="97"/>
        <end position="116"/>
    </location>
</feature>
<keyword evidence="7" id="KW-1185">Reference proteome</keyword>
<evidence type="ECO:0000313" key="7">
    <source>
        <dbReference type="Proteomes" id="UP000642748"/>
    </source>
</evidence>